<gene>
    <name evidence="1" type="ORF">Tci_216358</name>
</gene>
<evidence type="ECO:0000313" key="1">
    <source>
        <dbReference type="EMBL" id="GEW44382.1"/>
    </source>
</evidence>
<accession>A0A699GUS9</accession>
<reference evidence="1" key="1">
    <citation type="journal article" date="2019" name="Sci. Rep.">
        <title>Draft genome of Tanacetum cinerariifolium, the natural source of mosquito coil.</title>
        <authorList>
            <person name="Yamashiro T."/>
            <person name="Shiraishi A."/>
            <person name="Satake H."/>
            <person name="Nakayama K."/>
        </authorList>
    </citation>
    <scope>NUCLEOTIDE SEQUENCE</scope>
</reference>
<organism evidence="1">
    <name type="scientific">Tanacetum cinerariifolium</name>
    <name type="common">Dalmatian daisy</name>
    <name type="synonym">Chrysanthemum cinerariifolium</name>
    <dbReference type="NCBI Taxonomy" id="118510"/>
    <lineage>
        <taxon>Eukaryota</taxon>
        <taxon>Viridiplantae</taxon>
        <taxon>Streptophyta</taxon>
        <taxon>Embryophyta</taxon>
        <taxon>Tracheophyta</taxon>
        <taxon>Spermatophyta</taxon>
        <taxon>Magnoliopsida</taxon>
        <taxon>eudicotyledons</taxon>
        <taxon>Gunneridae</taxon>
        <taxon>Pentapetalae</taxon>
        <taxon>asterids</taxon>
        <taxon>campanulids</taxon>
        <taxon>Asterales</taxon>
        <taxon>Asteraceae</taxon>
        <taxon>Asteroideae</taxon>
        <taxon>Anthemideae</taxon>
        <taxon>Anthemidinae</taxon>
        <taxon>Tanacetum</taxon>
    </lineage>
</organism>
<name>A0A699GUS9_TANCI</name>
<dbReference type="EMBL" id="BKCJ010058598">
    <property type="protein sequence ID" value="GEW44382.1"/>
    <property type="molecule type" value="Genomic_DNA"/>
</dbReference>
<comment type="caution">
    <text evidence="1">The sequence shown here is derived from an EMBL/GenBank/DDBJ whole genome shotgun (WGS) entry which is preliminary data.</text>
</comment>
<protein>
    <submittedName>
        <fullName evidence="1">MAK10-like protein</fullName>
    </submittedName>
</protein>
<sequence length="442" mass="51044">MTTLAEFMIIAGSDSRPPMLEKSMYDSWKSRMELYIENRDNGRRILNLILNGLLVWLTIVKENGTTRTKKYEELLVAEKIQADCVLKYTNIVLQGLPPDVYAIVNHRDDLISCLNKAMDFLSVVATSRFLALGWHLEEIHVTWAHLEKKQTRLQTYTKIQQEVLFSERGDGITSIKRCNRDLSGNGVWILVMASQRSQLKVNLELSAGKLRNKNADESLEIIENLTLYDHEGWNDTKEFIKPVKAIYTPQSTLKIPDRRLLELKDHINFLLKGSRLTPRSSTHIPHAYADAVYYNPCPQYQNESPKLNPFTFRKRTGPSPQHQAFGTTFEARVQDYMAAYTKRMERFKNAIFKQREEINDRMTGMFRLLKELTTSLTSKKVLIREEAKFLVTKNVNSISLARGEEERSDKIDIAIGNNIEKPTRTKIRMQVKEAEKKNEAGK</sequence>
<dbReference type="AlphaFoldDB" id="A0A699GUS9"/>
<proteinExistence type="predicted"/>